<feature type="domain" description="Major facilitator superfamily (MFS) profile" evidence="7">
    <location>
        <begin position="179"/>
        <end position="583"/>
    </location>
</feature>
<keyword evidence="4 5" id="KW-0472">Membrane</keyword>
<dbReference type="GO" id="GO:0022857">
    <property type="term" value="F:transmembrane transporter activity"/>
    <property type="evidence" value="ECO:0007669"/>
    <property type="project" value="InterPro"/>
</dbReference>
<dbReference type="InterPro" id="IPR036259">
    <property type="entry name" value="MFS_trans_sf"/>
</dbReference>
<feature type="transmembrane region" description="Helical" evidence="5">
    <location>
        <begin position="428"/>
        <end position="449"/>
    </location>
</feature>
<evidence type="ECO:0000256" key="2">
    <source>
        <dbReference type="ARBA" id="ARBA00022692"/>
    </source>
</evidence>
<feature type="transmembrane region" description="Helical" evidence="5">
    <location>
        <begin position="179"/>
        <end position="198"/>
    </location>
</feature>
<protein>
    <recommendedName>
        <fullName evidence="10">Major facilitator superfamily (MFS) profile domain-containing protein</fullName>
    </recommendedName>
</protein>
<feature type="transmembrane region" description="Helical" evidence="5">
    <location>
        <begin position="488"/>
        <end position="508"/>
    </location>
</feature>
<dbReference type="SMART" id="SM00312">
    <property type="entry name" value="PX"/>
    <property type="match status" value="1"/>
</dbReference>
<feature type="transmembrane region" description="Helical" evidence="5">
    <location>
        <begin position="273"/>
        <end position="296"/>
    </location>
</feature>
<sequence length="594" mass="63751">MIRAYIPRYRQVEGEAGRSHYVYLLEVCYVGRVHKLEKRYSAFHSLYKELRKLYPTAEFPPKRLRNTTAKVLEARRAGLEQWLHCALTLQPSPPALLAFLQVHNYQPPLPECEDSGYESSPEHQPVLVYPRDPYLPGHSARTSTSRTLPSTVTKGVLTALYDQNFRMPVSMEAAQRLRIWQGVMFVILWSAYGSTYLLRKPLGVVKADLQKALEVNTLGLGLLDAALLLPYAGVSLMLGSVGDHLGPRVTLGGGLVIASVATASISMCESYPSVLVLLAVSGASQALCWPASCTMLARWFSDAARNTVFGVFGTCCFVFGMAGTTLAVFLQGNYGWRVAFLPPSICVAVLGMLVLQFGRDPGEWSLIVPGRATAPVGTGSEVSLSILSVWRLSLVPEVSLAMFCVKSVRYALMFWLPLYLLLSLDYSQASAGLVSTAFEVGGTLGSALVGVVVDRWMGGRAILTSALAISASALSLLAFVMLAPWGPVFHVIFLVLAGAFNCGPDILLAGSVAADIGEQVGGATAVTGVINGMGSLGTVLEGPLVSLVAATLGWKAMMPLMVILSALGAFVTFRANVIHMRSLGWVKVPSTEVA</sequence>
<gene>
    <name evidence="8" type="ORF">O3P69_003299</name>
</gene>
<dbReference type="PROSITE" id="PS50195">
    <property type="entry name" value="PX"/>
    <property type="match status" value="1"/>
</dbReference>
<organism evidence="8 9">
    <name type="scientific">Scylla paramamosain</name>
    <name type="common">Mud crab</name>
    <dbReference type="NCBI Taxonomy" id="85552"/>
    <lineage>
        <taxon>Eukaryota</taxon>
        <taxon>Metazoa</taxon>
        <taxon>Ecdysozoa</taxon>
        <taxon>Arthropoda</taxon>
        <taxon>Crustacea</taxon>
        <taxon>Multicrustacea</taxon>
        <taxon>Malacostraca</taxon>
        <taxon>Eumalacostraca</taxon>
        <taxon>Eucarida</taxon>
        <taxon>Decapoda</taxon>
        <taxon>Pleocyemata</taxon>
        <taxon>Brachyura</taxon>
        <taxon>Eubrachyura</taxon>
        <taxon>Portunoidea</taxon>
        <taxon>Portunidae</taxon>
        <taxon>Portuninae</taxon>
        <taxon>Scylla</taxon>
    </lineage>
</organism>
<evidence type="ECO:0000259" key="7">
    <source>
        <dbReference type="PROSITE" id="PS50850"/>
    </source>
</evidence>
<feature type="transmembrane region" description="Helical" evidence="5">
    <location>
        <begin position="520"/>
        <end position="540"/>
    </location>
</feature>
<evidence type="ECO:0000256" key="5">
    <source>
        <dbReference type="SAM" id="Phobius"/>
    </source>
</evidence>
<evidence type="ECO:0000259" key="6">
    <source>
        <dbReference type="PROSITE" id="PS50195"/>
    </source>
</evidence>
<feature type="domain" description="PX" evidence="6">
    <location>
        <begin position="1"/>
        <end position="116"/>
    </location>
</feature>
<evidence type="ECO:0008006" key="10">
    <source>
        <dbReference type="Google" id="ProtNLM"/>
    </source>
</evidence>
<feature type="transmembrane region" description="Helical" evidence="5">
    <location>
        <begin position="308"/>
        <end position="330"/>
    </location>
</feature>
<dbReference type="InterPro" id="IPR036871">
    <property type="entry name" value="PX_dom_sf"/>
</dbReference>
<dbReference type="SUPFAM" id="SSF64268">
    <property type="entry name" value="PX domain"/>
    <property type="match status" value="1"/>
</dbReference>
<dbReference type="Gene3D" id="1.20.1250.20">
    <property type="entry name" value="MFS general substrate transporter like domains"/>
    <property type="match status" value="2"/>
</dbReference>
<proteinExistence type="predicted"/>
<feature type="transmembrane region" description="Helical" evidence="5">
    <location>
        <begin position="249"/>
        <end position="267"/>
    </location>
</feature>
<dbReference type="EMBL" id="JARAKH010000010">
    <property type="protein sequence ID" value="KAK8400538.1"/>
    <property type="molecule type" value="Genomic_DNA"/>
</dbReference>
<comment type="caution">
    <text evidence="8">The sequence shown here is derived from an EMBL/GenBank/DDBJ whole genome shotgun (WGS) entry which is preliminary data.</text>
</comment>
<feature type="transmembrane region" description="Helical" evidence="5">
    <location>
        <begin position="218"/>
        <end position="237"/>
    </location>
</feature>
<keyword evidence="2 5" id="KW-0812">Transmembrane</keyword>
<dbReference type="Gene3D" id="3.30.1520.10">
    <property type="entry name" value="Phox-like domain"/>
    <property type="match status" value="1"/>
</dbReference>
<dbReference type="InterPro" id="IPR011701">
    <property type="entry name" value="MFS"/>
</dbReference>
<keyword evidence="9" id="KW-1185">Reference proteome</keyword>
<name>A0AAW0UMT5_SCYPA</name>
<evidence type="ECO:0000256" key="1">
    <source>
        <dbReference type="ARBA" id="ARBA00004141"/>
    </source>
</evidence>
<feature type="transmembrane region" description="Helical" evidence="5">
    <location>
        <begin position="336"/>
        <end position="355"/>
    </location>
</feature>
<keyword evidence="3 5" id="KW-1133">Transmembrane helix</keyword>
<dbReference type="InterPro" id="IPR020846">
    <property type="entry name" value="MFS_dom"/>
</dbReference>
<dbReference type="GO" id="GO:0035091">
    <property type="term" value="F:phosphatidylinositol binding"/>
    <property type="evidence" value="ECO:0007669"/>
    <property type="project" value="InterPro"/>
</dbReference>
<evidence type="ECO:0000256" key="3">
    <source>
        <dbReference type="ARBA" id="ARBA00022989"/>
    </source>
</evidence>
<dbReference type="Proteomes" id="UP001487740">
    <property type="component" value="Unassembled WGS sequence"/>
</dbReference>
<dbReference type="SUPFAM" id="SSF103473">
    <property type="entry name" value="MFS general substrate transporter"/>
    <property type="match status" value="1"/>
</dbReference>
<dbReference type="GO" id="GO:0016020">
    <property type="term" value="C:membrane"/>
    <property type="evidence" value="ECO:0007669"/>
    <property type="project" value="UniProtKB-SubCell"/>
</dbReference>
<dbReference type="Pfam" id="PF07690">
    <property type="entry name" value="MFS_1"/>
    <property type="match status" value="1"/>
</dbReference>
<dbReference type="PANTHER" id="PTHR43184:SF30">
    <property type="entry name" value="MFS DOMAIN-CONTAINING PROTEIN"/>
    <property type="match status" value="1"/>
</dbReference>
<feature type="transmembrane region" description="Helical" evidence="5">
    <location>
        <begin position="461"/>
        <end position="482"/>
    </location>
</feature>
<evidence type="ECO:0000313" key="9">
    <source>
        <dbReference type="Proteomes" id="UP001487740"/>
    </source>
</evidence>
<feature type="transmembrane region" description="Helical" evidence="5">
    <location>
        <begin position="552"/>
        <end position="573"/>
    </location>
</feature>
<reference evidence="8 9" key="1">
    <citation type="submission" date="2023-03" db="EMBL/GenBank/DDBJ databases">
        <title>High-quality genome of Scylla paramamosain provides insights in environmental adaptation.</title>
        <authorList>
            <person name="Zhang L."/>
        </authorList>
    </citation>
    <scope>NUCLEOTIDE SEQUENCE [LARGE SCALE GENOMIC DNA]</scope>
    <source>
        <strain evidence="8">LZ_2023a</strain>
        <tissue evidence="8">Muscle</tissue>
    </source>
</reference>
<dbReference type="InterPro" id="IPR001683">
    <property type="entry name" value="PX_dom"/>
</dbReference>
<dbReference type="AlphaFoldDB" id="A0AAW0UMT5"/>
<dbReference type="Pfam" id="PF00787">
    <property type="entry name" value="PX"/>
    <property type="match status" value="1"/>
</dbReference>
<evidence type="ECO:0000313" key="8">
    <source>
        <dbReference type="EMBL" id="KAK8400538.1"/>
    </source>
</evidence>
<comment type="subcellular location">
    <subcellularLocation>
        <location evidence="1">Membrane</location>
        <topology evidence="1">Multi-pass membrane protein</topology>
    </subcellularLocation>
</comment>
<accession>A0AAW0UMT5</accession>
<dbReference type="PANTHER" id="PTHR43184">
    <property type="entry name" value="MAJOR FACILITATOR SUPERFAMILY TRANSPORTER 16, ISOFORM B"/>
    <property type="match status" value="1"/>
</dbReference>
<dbReference type="PROSITE" id="PS50850">
    <property type="entry name" value="MFS"/>
    <property type="match status" value="1"/>
</dbReference>
<evidence type="ECO:0000256" key="4">
    <source>
        <dbReference type="ARBA" id="ARBA00023136"/>
    </source>
</evidence>